<organism evidence="2">
    <name type="scientific">marine sediment metagenome</name>
    <dbReference type="NCBI Taxonomy" id="412755"/>
    <lineage>
        <taxon>unclassified sequences</taxon>
        <taxon>metagenomes</taxon>
        <taxon>ecological metagenomes</taxon>
    </lineage>
</organism>
<feature type="coiled-coil region" evidence="1">
    <location>
        <begin position="37"/>
        <end position="71"/>
    </location>
</feature>
<comment type="caution">
    <text evidence="2">The sequence shown here is derived from an EMBL/GenBank/DDBJ whole genome shotgun (WGS) entry which is preliminary data.</text>
</comment>
<gene>
    <name evidence="2" type="ORF">S03H2_28743</name>
</gene>
<proteinExistence type="predicted"/>
<keyword evidence="1" id="KW-0175">Coiled coil</keyword>
<evidence type="ECO:0000313" key="2">
    <source>
        <dbReference type="EMBL" id="GAH58990.1"/>
    </source>
</evidence>
<feature type="non-terminal residue" evidence="2">
    <location>
        <position position="86"/>
    </location>
</feature>
<reference evidence="2" key="1">
    <citation type="journal article" date="2014" name="Front. Microbiol.">
        <title>High frequency of phylogenetically diverse reductive dehalogenase-homologous genes in deep subseafloor sedimentary metagenomes.</title>
        <authorList>
            <person name="Kawai M."/>
            <person name="Futagami T."/>
            <person name="Toyoda A."/>
            <person name="Takaki Y."/>
            <person name="Nishi S."/>
            <person name="Hori S."/>
            <person name="Arai W."/>
            <person name="Tsubouchi T."/>
            <person name="Morono Y."/>
            <person name="Uchiyama I."/>
            <person name="Ito T."/>
            <person name="Fujiyama A."/>
            <person name="Inagaki F."/>
            <person name="Takami H."/>
        </authorList>
    </citation>
    <scope>NUCLEOTIDE SEQUENCE</scope>
    <source>
        <strain evidence="2">Expedition CK06-06</strain>
    </source>
</reference>
<sequence>MKSKKAKLYAILAGCLLAAAAGCESTGSQKIPPAKQIQMLKQEKTQLARQIEQSRTEAEQLKKQIQVLSDLPPEAKFENLYHLQKP</sequence>
<name>X1HPN3_9ZZZZ</name>
<evidence type="ECO:0008006" key="3">
    <source>
        <dbReference type="Google" id="ProtNLM"/>
    </source>
</evidence>
<dbReference type="PROSITE" id="PS51257">
    <property type="entry name" value="PROKAR_LIPOPROTEIN"/>
    <property type="match status" value="1"/>
</dbReference>
<protein>
    <recommendedName>
        <fullName evidence="3">Lipoprotein</fullName>
    </recommendedName>
</protein>
<evidence type="ECO:0000256" key="1">
    <source>
        <dbReference type="SAM" id="Coils"/>
    </source>
</evidence>
<accession>X1HPN3</accession>
<dbReference type="EMBL" id="BARU01017321">
    <property type="protein sequence ID" value="GAH58990.1"/>
    <property type="molecule type" value="Genomic_DNA"/>
</dbReference>
<dbReference type="AlphaFoldDB" id="X1HPN3"/>